<evidence type="ECO:0000256" key="1">
    <source>
        <dbReference type="SAM" id="Phobius"/>
    </source>
</evidence>
<dbReference type="EMBL" id="FOGT01000023">
    <property type="protein sequence ID" value="SES40347.1"/>
    <property type="molecule type" value="Genomic_DNA"/>
</dbReference>
<keyword evidence="3" id="KW-1185">Reference proteome</keyword>
<reference evidence="3" key="1">
    <citation type="submission" date="2016-10" db="EMBL/GenBank/DDBJ databases">
        <authorList>
            <person name="Varghese N."/>
            <person name="Submissions S."/>
        </authorList>
    </citation>
    <scope>NUCLEOTIDE SEQUENCE [LARGE SCALE GENOMIC DNA]</scope>
    <source>
        <strain evidence="3">S9</strain>
    </source>
</reference>
<sequence>MSDRTPKRTGKGRNGKSGSKLLQYVISLIIIVIFTGFIIGYLTVRLN</sequence>
<protein>
    <submittedName>
        <fullName evidence="2">Uncharacterized protein</fullName>
    </submittedName>
</protein>
<dbReference type="AlphaFoldDB" id="A0A1H9X386"/>
<name>A0A1H9X386_9BACI</name>
<organism evidence="2 3">
    <name type="scientific">Salipaludibacillus aurantiacus</name>
    <dbReference type="NCBI Taxonomy" id="1601833"/>
    <lineage>
        <taxon>Bacteria</taxon>
        <taxon>Bacillati</taxon>
        <taxon>Bacillota</taxon>
        <taxon>Bacilli</taxon>
        <taxon>Bacillales</taxon>
        <taxon>Bacillaceae</taxon>
    </lineage>
</organism>
<proteinExistence type="predicted"/>
<keyword evidence="1" id="KW-0472">Membrane</keyword>
<evidence type="ECO:0000313" key="2">
    <source>
        <dbReference type="EMBL" id="SES40347.1"/>
    </source>
</evidence>
<evidence type="ECO:0000313" key="3">
    <source>
        <dbReference type="Proteomes" id="UP000198571"/>
    </source>
</evidence>
<keyword evidence="1" id="KW-1133">Transmembrane helix</keyword>
<accession>A0A1H9X386</accession>
<gene>
    <name evidence="2" type="ORF">SAMN05518684_12347</name>
</gene>
<keyword evidence="1" id="KW-0812">Transmembrane</keyword>
<dbReference type="Proteomes" id="UP000198571">
    <property type="component" value="Unassembled WGS sequence"/>
</dbReference>
<dbReference type="RefSeq" id="WP_177174445.1">
    <property type="nucleotide sequence ID" value="NZ_FOGT01000023.1"/>
</dbReference>
<feature type="transmembrane region" description="Helical" evidence="1">
    <location>
        <begin position="21"/>
        <end position="44"/>
    </location>
</feature>